<keyword evidence="3" id="KW-1185">Reference proteome</keyword>
<feature type="region of interest" description="Disordered" evidence="1">
    <location>
        <begin position="1"/>
        <end position="31"/>
    </location>
</feature>
<protein>
    <submittedName>
        <fullName evidence="2">Uncharacterized protein</fullName>
    </submittedName>
</protein>
<reference evidence="2" key="1">
    <citation type="journal article" date="2022" name="bioRxiv">
        <title>Sequencing and chromosome-scale assembly of the giantPleurodeles waltlgenome.</title>
        <authorList>
            <person name="Brown T."/>
            <person name="Elewa A."/>
            <person name="Iarovenko S."/>
            <person name="Subramanian E."/>
            <person name="Araus A.J."/>
            <person name="Petzold A."/>
            <person name="Susuki M."/>
            <person name="Suzuki K.-i.T."/>
            <person name="Hayashi T."/>
            <person name="Toyoda A."/>
            <person name="Oliveira C."/>
            <person name="Osipova E."/>
            <person name="Leigh N.D."/>
            <person name="Simon A."/>
            <person name="Yun M.H."/>
        </authorList>
    </citation>
    <scope>NUCLEOTIDE SEQUENCE</scope>
    <source>
        <strain evidence="2">20211129_DDA</strain>
        <tissue evidence="2">Liver</tissue>
    </source>
</reference>
<organism evidence="2 3">
    <name type="scientific">Pleurodeles waltl</name>
    <name type="common">Iberian ribbed newt</name>
    <dbReference type="NCBI Taxonomy" id="8319"/>
    <lineage>
        <taxon>Eukaryota</taxon>
        <taxon>Metazoa</taxon>
        <taxon>Chordata</taxon>
        <taxon>Craniata</taxon>
        <taxon>Vertebrata</taxon>
        <taxon>Euteleostomi</taxon>
        <taxon>Amphibia</taxon>
        <taxon>Batrachia</taxon>
        <taxon>Caudata</taxon>
        <taxon>Salamandroidea</taxon>
        <taxon>Salamandridae</taxon>
        <taxon>Pleurodelinae</taxon>
        <taxon>Pleurodeles</taxon>
    </lineage>
</organism>
<accession>A0AAV7L2H2</accession>
<dbReference type="AlphaFoldDB" id="A0AAV7L2H2"/>
<gene>
    <name evidence="2" type="ORF">NDU88_005833</name>
</gene>
<comment type="caution">
    <text evidence="2">The sequence shown here is derived from an EMBL/GenBank/DDBJ whole genome shotgun (WGS) entry which is preliminary data.</text>
</comment>
<evidence type="ECO:0000313" key="2">
    <source>
        <dbReference type="EMBL" id="KAJ1085707.1"/>
    </source>
</evidence>
<proteinExistence type="predicted"/>
<dbReference type="EMBL" id="JANPWB010000016">
    <property type="protein sequence ID" value="KAJ1085707.1"/>
    <property type="molecule type" value="Genomic_DNA"/>
</dbReference>
<evidence type="ECO:0000256" key="1">
    <source>
        <dbReference type="SAM" id="MobiDB-lite"/>
    </source>
</evidence>
<evidence type="ECO:0000313" key="3">
    <source>
        <dbReference type="Proteomes" id="UP001066276"/>
    </source>
</evidence>
<name>A0AAV7L2H2_PLEWA</name>
<dbReference type="Proteomes" id="UP001066276">
    <property type="component" value="Chromosome 12"/>
</dbReference>
<sequence length="80" mass="8657">MKTNVNLAPRPEIWPGARAPAGTELEPSGKLRAPDLQAGCREVLSAGRGARGGGPRAQRLPWDFKARGQVSHSLNEWIDE</sequence>